<dbReference type="InterPro" id="IPR036567">
    <property type="entry name" value="RHF-like"/>
</dbReference>
<dbReference type="Gene3D" id="3.30.160.100">
    <property type="entry name" value="Ribosome hibernation promotion factor-like"/>
    <property type="match status" value="1"/>
</dbReference>
<comment type="caution">
    <text evidence="4">The sequence shown here is derived from an EMBL/GenBank/DDBJ whole genome shotgun (WGS) entry which is preliminary data.</text>
</comment>
<name>A0A923LXY4_9FIRM</name>
<dbReference type="GO" id="GO:0022627">
    <property type="term" value="C:cytosolic small ribosomal subunit"/>
    <property type="evidence" value="ECO:0007669"/>
    <property type="project" value="TreeGrafter"/>
</dbReference>
<keyword evidence="5" id="KW-1185">Reference proteome</keyword>
<feature type="domain" description="Sigma 54 modulation/S30EA ribosomal protein C-terminal" evidence="3">
    <location>
        <begin position="114"/>
        <end position="170"/>
    </location>
</feature>
<evidence type="ECO:0000313" key="4">
    <source>
        <dbReference type="EMBL" id="MBC5725959.1"/>
    </source>
</evidence>
<dbReference type="HAMAP" id="MF_00839">
    <property type="entry name" value="HPF"/>
    <property type="match status" value="1"/>
</dbReference>
<dbReference type="InterPro" id="IPR003489">
    <property type="entry name" value="RHF/RaiA"/>
</dbReference>
<gene>
    <name evidence="4" type="primary">raiA</name>
    <name evidence="2" type="synonym">hpf</name>
    <name evidence="4" type="ORF">H8S45_10880</name>
</gene>
<comment type="subcellular location">
    <subcellularLocation>
        <location evidence="2">Cytoplasm</location>
    </subcellularLocation>
</comment>
<evidence type="ECO:0000259" key="3">
    <source>
        <dbReference type="Pfam" id="PF16321"/>
    </source>
</evidence>
<dbReference type="RefSeq" id="WP_054327341.1">
    <property type="nucleotide sequence ID" value="NZ_JACOPL010000009.1"/>
</dbReference>
<keyword evidence="2" id="KW-0963">Cytoplasm</keyword>
<protein>
    <recommendedName>
        <fullName evidence="2">Ribosome hibernation promoting factor</fullName>
        <shortName evidence="2">HPF</shortName>
    </recommendedName>
</protein>
<evidence type="ECO:0000256" key="1">
    <source>
        <dbReference type="ARBA" id="ARBA00022845"/>
    </source>
</evidence>
<dbReference type="Proteomes" id="UP000606499">
    <property type="component" value="Unassembled WGS sequence"/>
</dbReference>
<dbReference type="EMBL" id="JACOPL010000009">
    <property type="protein sequence ID" value="MBC5725959.1"/>
    <property type="molecule type" value="Genomic_DNA"/>
</dbReference>
<dbReference type="SUPFAM" id="SSF69754">
    <property type="entry name" value="Ribosome binding protein Y (YfiA homologue)"/>
    <property type="match status" value="1"/>
</dbReference>
<keyword evidence="1 2" id="KW-0810">Translation regulation</keyword>
<proteinExistence type="inferred from homology"/>
<evidence type="ECO:0000313" key="5">
    <source>
        <dbReference type="Proteomes" id="UP000606499"/>
    </source>
</evidence>
<comment type="function">
    <text evidence="2">Required for dimerization of active 70S ribosomes into 100S ribosomes in stationary phase; 100S ribosomes are translationally inactive and sometimes present during exponential growth.</text>
</comment>
<sequence>MKFTIVERKMKIDDDLRQYALRKVEKLDRYFHQDSDTTLTFSELRGKQTVEITVRQTGLVVRAEETTTDMFASVDGAVSSIERQIRKHKTRLEKRLREGAFDKIAEQQAALSEEDFDIVRRKRFEVKPMSVDEAILQMNLLDHQFYFFRNADNDNIHAVVYKRAAGGYGLIEGEE</sequence>
<dbReference type="InterPro" id="IPR050574">
    <property type="entry name" value="HPF/YfiA_ribosome-assoc"/>
</dbReference>
<dbReference type="Pfam" id="PF16321">
    <property type="entry name" value="Ribosom_S30AE_C"/>
    <property type="match status" value="1"/>
</dbReference>
<comment type="subunit">
    <text evidence="2">Interacts with 100S ribosomes.</text>
</comment>
<organism evidence="4 5">
    <name type="scientific">Agathobaculum faecis</name>
    <dbReference type="NCBI Taxonomy" id="2763013"/>
    <lineage>
        <taxon>Bacteria</taxon>
        <taxon>Bacillati</taxon>
        <taxon>Bacillota</taxon>
        <taxon>Clostridia</taxon>
        <taxon>Eubacteriales</taxon>
        <taxon>Butyricicoccaceae</taxon>
        <taxon>Agathobaculum</taxon>
    </lineage>
</organism>
<dbReference type="Pfam" id="PF02482">
    <property type="entry name" value="Ribosomal_S30AE"/>
    <property type="match status" value="1"/>
</dbReference>
<dbReference type="Gene3D" id="3.30.505.50">
    <property type="entry name" value="Sigma 54 modulation/S30EA ribosomal protein, C-terminal domain"/>
    <property type="match status" value="1"/>
</dbReference>
<dbReference type="InterPro" id="IPR038416">
    <property type="entry name" value="Ribosom_S30AE_C_sf"/>
</dbReference>
<reference evidence="4" key="1">
    <citation type="submission" date="2020-08" db="EMBL/GenBank/DDBJ databases">
        <title>Genome public.</title>
        <authorList>
            <person name="Liu C."/>
            <person name="Sun Q."/>
        </authorList>
    </citation>
    <scope>NUCLEOTIDE SEQUENCE</scope>
    <source>
        <strain evidence="4">NSJ-28</strain>
    </source>
</reference>
<evidence type="ECO:0000256" key="2">
    <source>
        <dbReference type="HAMAP-Rule" id="MF_00839"/>
    </source>
</evidence>
<dbReference type="CDD" id="cd00552">
    <property type="entry name" value="RaiA"/>
    <property type="match status" value="1"/>
</dbReference>
<dbReference type="PANTHER" id="PTHR33231">
    <property type="entry name" value="30S RIBOSOMAL PROTEIN"/>
    <property type="match status" value="1"/>
</dbReference>
<dbReference type="GO" id="GO:0045900">
    <property type="term" value="P:negative regulation of translational elongation"/>
    <property type="evidence" value="ECO:0007669"/>
    <property type="project" value="TreeGrafter"/>
</dbReference>
<dbReference type="InterPro" id="IPR032528">
    <property type="entry name" value="Ribosom_S30AE_C"/>
</dbReference>
<accession>A0A923LXY4</accession>
<dbReference type="InterPro" id="IPR034694">
    <property type="entry name" value="HPF_long/plastid"/>
</dbReference>
<comment type="similarity">
    <text evidence="2">Belongs to the HPF/YfiA ribosome-associated protein family. Long HPF subfamily.</text>
</comment>
<dbReference type="AlphaFoldDB" id="A0A923LXY4"/>
<dbReference type="GO" id="GO:0043024">
    <property type="term" value="F:ribosomal small subunit binding"/>
    <property type="evidence" value="ECO:0007669"/>
    <property type="project" value="TreeGrafter"/>
</dbReference>
<dbReference type="NCBIfam" id="TIGR00741">
    <property type="entry name" value="yfiA"/>
    <property type="match status" value="1"/>
</dbReference>
<dbReference type="PANTHER" id="PTHR33231:SF1">
    <property type="entry name" value="30S RIBOSOMAL PROTEIN"/>
    <property type="match status" value="1"/>
</dbReference>